<proteinExistence type="inferred from homology"/>
<dbReference type="PANTHER" id="PTHR30518">
    <property type="entry name" value="ENDOLYTIC MUREIN TRANSGLYCOSYLASE"/>
    <property type="match status" value="1"/>
</dbReference>
<keyword evidence="5 7" id="KW-0456">Lyase</keyword>
<dbReference type="PANTHER" id="PTHR30518:SF2">
    <property type="entry name" value="ENDOLYTIC MUREIN TRANSGLYCOSYLASE"/>
    <property type="match status" value="1"/>
</dbReference>
<evidence type="ECO:0000256" key="1">
    <source>
        <dbReference type="ARBA" id="ARBA00022475"/>
    </source>
</evidence>
<evidence type="ECO:0000256" key="2">
    <source>
        <dbReference type="ARBA" id="ARBA00022692"/>
    </source>
</evidence>
<dbReference type="CDD" id="cd08010">
    <property type="entry name" value="MltG_like"/>
    <property type="match status" value="1"/>
</dbReference>
<feature type="site" description="Important for catalytic activity" evidence="7">
    <location>
        <position position="259"/>
    </location>
</feature>
<accession>A0ABV7AFP1</accession>
<comment type="similarity">
    <text evidence="7">Belongs to the transglycosylase MltG family.</text>
</comment>
<dbReference type="Proteomes" id="UP001595443">
    <property type="component" value="Unassembled WGS sequence"/>
</dbReference>
<keyword evidence="2 7" id="KW-0812">Transmembrane</keyword>
<dbReference type="NCBIfam" id="TIGR00247">
    <property type="entry name" value="endolytic transglycosylase MltG"/>
    <property type="match status" value="1"/>
</dbReference>
<gene>
    <name evidence="7 8" type="primary">mltG</name>
    <name evidence="8" type="ORF">ACFOES_07150</name>
</gene>
<reference evidence="9" key="1">
    <citation type="journal article" date="2019" name="Int. J. Syst. Evol. Microbiol.">
        <title>The Global Catalogue of Microorganisms (GCM) 10K type strain sequencing project: providing services to taxonomists for standard genome sequencing and annotation.</title>
        <authorList>
            <consortium name="The Broad Institute Genomics Platform"/>
            <consortium name="The Broad Institute Genome Sequencing Center for Infectious Disease"/>
            <person name="Wu L."/>
            <person name="Ma J."/>
        </authorList>
    </citation>
    <scope>NUCLEOTIDE SEQUENCE [LARGE SCALE GENOMIC DNA]</scope>
    <source>
        <strain evidence="9">KCTC 62192</strain>
    </source>
</reference>
<dbReference type="Pfam" id="PF02618">
    <property type="entry name" value="YceG"/>
    <property type="match status" value="1"/>
</dbReference>
<keyword evidence="7" id="KW-0997">Cell inner membrane</keyword>
<dbReference type="EC" id="4.2.2.29" evidence="7"/>
<dbReference type="RefSeq" id="WP_377832514.1">
    <property type="nucleotide sequence ID" value="NZ_JBHRSK010000004.1"/>
</dbReference>
<evidence type="ECO:0000256" key="6">
    <source>
        <dbReference type="ARBA" id="ARBA00023316"/>
    </source>
</evidence>
<keyword evidence="3 7" id="KW-1133">Transmembrane helix</keyword>
<evidence type="ECO:0000256" key="5">
    <source>
        <dbReference type="ARBA" id="ARBA00023239"/>
    </source>
</evidence>
<comment type="function">
    <text evidence="7">Functions as a peptidoglycan terminase that cleaves nascent peptidoglycan strands endolytically to terminate their elongation.</text>
</comment>
<organism evidence="8 9">
    <name type="scientific">Acidimangrovimonas pyrenivorans</name>
    <dbReference type="NCBI Taxonomy" id="2030798"/>
    <lineage>
        <taxon>Bacteria</taxon>
        <taxon>Pseudomonadati</taxon>
        <taxon>Pseudomonadota</taxon>
        <taxon>Alphaproteobacteria</taxon>
        <taxon>Rhodobacterales</taxon>
        <taxon>Paracoccaceae</taxon>
        <taxon>Acidimangrovimonas</taxon>
    </lineage>
</organism>
<keyword evidence="6 7" id="KW-0961">Cell wall biogenesis/degradation</keyword>
<protein>
    <recommendedName>
        <fullName evidence="7">Endolytic murein transglycosylase</fullName>
        <ecNumber evidence="7">4.2.2.29</ecNumber>
    </recommendedName>
    <alternativeName>
        <fullName evidence="7">Peptidoglycan lytic transglycosylase</fullName>
    </alternativeName>
    <alternativeName>
        <fullName evidence="7">Peptidoglycan polymerization terminase</fullName>
    </alternativeName>
</protein>
<keyword evidence="9" id="KW-1185">Reference proteome</keyword>
<dbReference type="HAMAP" id="MF_02065">
    <property type="entry name" value="MltG"/>
    <property type="match status" value="1"/>
</dbReference>
<evidence type="ECO:0000256" key="4">
    <source>
        <dbReference type="ARBA" id="ARBA00023136"/>
    </source>
</evidence>
<keyword evidence="4 7" id="KW-0472">Membrane</keyword>
<keyword evidence="1 7" id="KW-1003">Cell membrane</keyword>
<evidence type="ECO:0000313" key="9">
    <source>
        <dbReference type="Proteomes" id="UP001595443"/>
    </source>
</evidence>
<comment type="caution">
    <text evidence="8">The sequence shown here is derived from an EMBL/GenBank/DDBJ whole genome shotgun (WGS) entry which is preliminary data.</text>
</comment>
<comment type="catalytic activity">
    <reaction evidence="7">
        <text>a peptidoglycan chain = a peptidoglycan chain with N-acetyl-1,6-anhydromuramyl-[peptide] at the reducing end + a peptidoglycan chain with N-acetylglucosamine at the non-reducing end.</text>
        <dbReference type="EC" id="4.2.2.29"/>
    </reaction>
</comment>
<dbReference type="EMBL" id="JBHRSK010000004">
    <property type="protein sequence ID" value="MFC2967866.1"/>
    <property type="molecule type" value="Genomic_DNA"/>
</dbReference>
<dbReference type="Gene3D" id="3.30.160.60">
    <property type="entry name" value="Classic Zinc Finger"/>
    <property type="match status" value="1"/>
</dbReference>
<evidence type="ECO:0000313" key="8">
    <source>
        <dbReference type="EMBL" id="MFC2967866.1"/>
    </source>
</evidence>
<dbReference type="InterPro" id="IPR003770">
    <property type="entry name" value="MLTG-like"/>
</dbReference>
<sequence length="391" mass="42386">MWRSIASNALTLFVVLLAVAAGILAWGRNQYVGPGPLAEPICLRVEKGATVASLSKTLEEQQAISYGPIFRIGARYSGKSTELKFGSYLVPAGASMEQILGIATRGGQSTCGTEVNYRIGVLSSELVVRDLDPKTGRYEEMLSFDPAAARAPTEYAKVEAEPGTRFRVTLAEGVTSWQVVDALKRADFLDGKLADVPAEGSLLPDSYEVTKGSGREALIAEMRQRRATVLDEQWANRAEGLPYKTPEEALVMASLVEKETGVPGERAEVASVFVNRLDKGIRLQTDPAVIYGITKGKGALGRGLRQSELRRKTPYNTYVIDGLPPTPICNPGRDAIKAALHPAQTDYLYFVADGSGGHAFSSTLAEHNRNVANWRKIEAERRKQEQDGSGN</sequence>
<evidence type="ECO:0000256" key="3">
    <source>
        <dbReference type="ARBA" id="ARBA00022989"/>
    </source>
</evidence>
<name>A0ABV7AFP1_9RHOB</name>
<dbReference type="Gene3D" id="3.30.1490.480">
    <property type="entry name" value="Endolytic murein transglycosylase"/>
    <property type="match status" value="1"/>
</dbReference>
<evidence type="ECO:0000256" key="7">
    <source>
        <dbReference type="HAMAP-Rule" id="MF_02065"/>
    </source>
</evidence>